<feature type="compositionally biased region" description="Low complexity" evidence="1">
    <location>
        <begin position="101"/>
        <end position="130"/>
    </location>
</feature>
<feature type="compositionally biased region" description="Pro residues" evidence="1">
    <location>
        <begin position="327"/>
        <end position="337"/>
    </location>
</feature>
<dbReference type="InterPro" id="IPR036533">
    <property type="entry name" value="BAG_dom_sf"/>
</dbReference>
<feature type="region of interest" description="Disordered" evidence="1">
    <location>
        <begin position="1"/>
        <end position="49"/>
    </location>
</feature>
<feature type="compositionally biased region" description="Basic and acidic residues" evidence="1">
    <location>
        <begin position="251"/>
        <end position="262"/>
    </location>
</feature>
<feature type="compositionally biased region" description="Low complexity" evidence="1">
    <location>
        <begin position="287"/>
        <end position="299"/>
    </location>
</feature>
<feature type="compositionally biased region" description="Basic residues" evidence="1">
    <location>
        <begin position="522"/>
        <end position="532"/>
    </location>
</feature>
<dbReference type="Pfam" id="PF02179">
    <property type="entry name" value="BAG"/>
    <property type="match status" value="1"/>
</dbReference>
<dbReference type="OrthoDB" id="333905at2759"/>
<dbReference type="SUPFAM" id="SSF63491">
    <property type="entry name" value="BAG domain"/>
    <property type="match status" value="1"/>
</dbReference>
<feature type="compositionally biased region" description="Polar residues" evidence="1">
    <location>
        <begin position="140"/>
        <end position="170"/>
    </location>
</feature>
<sequence>MTSPAVNLPRDIPLKENHFNNTGFPFDDDFDRRPRRGSQDRFQSSLDDWTNRIPELAGHFPRGFPFSPARGAARRQDPVFRRFADGFDDFDGAFPGFEAAAGTQQEVPQQSQQQSSPHQQYYQEPAQEYYQPPPPPPQQSEDSCSAQQEPATKNNLQQSNTVDLGQQQEPVNDRNQRSMSAPPDNRPRFTSHVTIPMNMDSGNSQQENQQKAENKQQDSGKPVERVIPIHIEGRDQAFTPKNAGSTFQQPEPEKLFGRRPEFYKQYMANDPRKEWAQHDPFSRQFVPPQFQQRQFSQPQAPKPPPKPQSQQVPKQEPPQQPQAEKQPTPPPAQPPKPLTYQEQIEIVKKDVDTLMEEVNKFSGQPKDKQFLYLDEMLTRQLIKLDNIDTQEKDEIRQARREAVKYIQKCAGILESKANANVQKPEETMEVVAAEEKTEEPQQQMDTTENKEEKPSEAMEVEGNQKVEDASDVPDDKRAVLVQKEESTTSETPKEENTVEDTKVEEANVESQVPEDQATDKKEKKKGKKKLDK</sequence>
<dbReference type="PROSITE" id="PS51035">
    <property type="entry name" value="BAG"/>
    <property type="match status" value="1"/>
</dbReference>
<evidence type="ECO:0000259" key="2">
    <source>
        <dbReference type="PROSITE" id="PS51035"/>
    </source>
</evidence>
<organism evidence="3 4">
    <name type="scientific">Brassicogethes aeneus</name>
    <name type="common">Rape pollen beetle</name>
    <name type="synonym">Meligethes aeneus</name>
    <dbReference type="NCBI Taxonomy" id="1431903"/>
    <lineage>
        <taxon>Eukaryota</taxon>
        <taxon>Metazoa</taxon>
        <taxon>Ecdysozoa</taxon>
        <taxon>Arthropoda</taxon>
        <taxon>Hexapoda</taxon>
        <taxon>Insecta</taxon>
        <taxon>Pterygota</taxon>
        <taxon>Neoptera</taxon>
        <taxon>Endopterygota</taxon>
        <taxon>Coleoptera</taxon>
        <taxon>Polyphaga</taxon>
        <taxon>Cucujiformia</taxon>
        <taxon>Nitidulidae</taxon>
        <taxon>Meligethinae</taxon>
        <taxon>Brassicogethes</taxon>
    </lineage>
</organism>
<feature type="region of interest" description="Disordered" evidence="1">
    <location>
        <begin position="101"/>
        <end position="271"/>
    </location>
</feature>
<dbReference type="Gene3D" id="1.20.58.120">
    <property type="entry name" value="BAG domain"/>
    <property type="match status" value="1"/>
</dbReference>
<protein>
    <recommendedName>
        <fullName evidence="2">BAG domain-containing protein</fullName>
    </recommendedName>
</protein>
<keyword evidence="4" id="KW-1185">Reference proteome</keyword>
<dbReference type="SMART" id="SM00264">
    <property type="entry name" value="BAG"/>
    <property type="match status" value="1"/>
</dbReference>
<feature type="domain" description="BAG" evidence="2">
    <location>
        <begin position="357"/>
        <end position="417"/>
    </location>
</feature>
<dbReference type="GO" id="GO:0051087">
    <property type="term" value="F:protein-folding chaperone binding"/>
    <property type="evidence" value="ECO:0007669"/>
    <property type="project" value="InterPro"/>
</dbReference>
<evidence type="ECO:0000256" key="1">
    <source>
        <dbReference type="SAM" id="MobiDB-lite"/>
    </source>
</evidence>
<evidence type="ECO:0000313" key="3">
    <source>
        <dbReference type="EMBL" id="CAH0564262.1"/>
    </source>
</evidence>
<feature type="region of interest" description="Disordered" evidence="1">
    <location>
        <begin position="287"/>
        <end position="343"/>
    </location>
</feature>
<accession>A0A9P0BIF3</accession>
<feature type="region of interest" description="Disordered" evidence="1">
    <location>
        <begin position="418"/>
        <end position="532"/>
    </location>
</feature>
<dbReference type="AlphaFoldDB" id="A0A9P0BIF3"/>
<feature type="compositionally biased region" description="Basic and acidic residues" evidence="1">
    <location>
        <begin position="210"/>
        <end position="224"/>
    </location>
</feature>
<proteinExistence type="predicted"/>
<dbReference type="Proteomes" id="UP001154078">
    <property type="component" value="Chromosome 9"/>
</dbReference>
<feature type="compositionally biased region" description="Basic and acidic residues" evidence="1">
    <location>
        <begin position="447"/>
        <end position="505"/>
    </location>
</feature>
<dbReference type="EMBL" id="OV121140">
    <property type="protein sequence ID" value="CAH0564262.1"/>
    <property type="molecule type" value="Genomic_DNA"/>
</dbReference>
<gene>
    <name evidence="3" type="ORF">MELIAE_LOCUS12858</name>
</gene>
<reference evidence="3" key="1">
    <citation type="submission" date="2021-12" db="EMBL/GenBank/DDBJ databases">
        <authorList>
            <person name="King R."/>
        </authorList>
    </citation>
    <scope>NUCLEOTIDE SEQUENCE</scope>
</reference>
<name>A0A9P0BIF3_BRAAE</name>
<evidence type="ECO:0000313" key="4">
    <source>
        <dbReference type="Proteomes" id="UP001154078"/>
    </source>
</evidence>
<dbReference type="InterPro" id="IPR003103">
    <property type="entry name" value="BAG_domain"/>
</dbReference>